<dbReference type="PROSITE" id="PS51898">
    <property type="entry name" value="TYR_RECOMBINASE"/>
    <property type="match status" value="1"/>
</dbReference>
<keyword evidence="3" id="KW-0233">DNA recombination</keyword>
<evidence type="ECO:0000259" key="4">
    <source>
        <dbReference type="PROSITE" id="PS51898"/>
    </source>
</evidence>
<gene>
    <name evidence="5" type="ORF">ACFPOF_05955</name>
</gene>
<comment type="similarity">
    <text evidence="1">Belongs to the 'phage' integrase family.</text>
</comment>
<evidence type="ECO:0000256" key="3">
    <source>
        <dbReference type="ARBA" id="ARBA00023172"/>
    </source>
</evidence>
<feature type="domain" description="Tyr recombinase" evidence="4">
    <location>
        <begin position="130"/>
        <end position="342"/>
    </location>
</feature>
<dbReference type="PANTHER" id="PTHR30349">
    <property type="entry name" value="PHAGE INTEGRASE-RELATED"/>
    <property type="match status" value="1"/>
</dbReference>
<evidence type="ECO:0000256" key="2">
    <source>
        <dbReference type="ARBA" id="ARBA00023125"/>
    </source>
</evidence>
<dbReference type="CDD" id="cd00397">
    <property type="entry name" value="DNA_BRE_C"/>
    <property type="match status" value="1"/>
</dbReference>
<evidence type="ECO:0000313" key="6">
    <source>
        <dbReference type="Proteomes" id="UP001596113"/>
    </source>
</evidence>
<dbReference type="InterPro" id="IPR050090">
    <property type="entry name" value="Tyrosine_recombinase_XerCD"/>
</dbReference>
<dbReference type="Pfam" id="PF00589">
    <property type="entry name" value="Phage_integrase"/>
    <property type="match status" value="1"/>
</dbReference>
<accession>A0ABW0HNY9</accession>
<keyword evidence="2" id="KW-0238">DNA-binding</keyword>
<reference evidence="6" key="1">
    <citation type="journal article" date="2019" name="Int. J. Syst. Evol. Microbiol.">
        <title>The Global Catalogue of Microorganisms (GCM) 10K type strain sequencing project: providing services to taxonomists for standard genome sequencing and annotation.</title>
        <authorList>
            <consortium name="The Broad Institute Genomics Platform"/>
            <consortium name="The Broad Institute Genome Sequencing Center for Infectious Disease"/>
            <person name="Wu L."/>
            <person name="Ma J."/>
        </authorList>
    </citation>
    <scope>NUCLEOTIDE SEQUENCE [LARGE SCALE GENOMIC DNA]</scope>
    <source>
        <strain evidence="6">CGMCC 1.18575</strain>
    </source>
</reference>
<evidence type="ECO:0000256" key="1">
    <source>
        <dbReference type="ARBA" id="ARBA00008857"/>
    </source>
</evidence>
<keyword evidence="6" id="KW-1185">Reference proteome</keyword>
<name>A0ABW0HNY9_9BACL</name>
<protein>
    <submittedName>
        <fullName evidence="5">Tyrosine-type recombinase/integrase</fullName>
    </submittedName>
</protein>
<dbReference type="Gene3D" id="1.10.443.10">
    <property type="entry name" value="Intergrase catalytic core"/>
    <property type="match status" value="1"/>
</dbReference>
<sequence>MAQLARIPTYADQHDHLEYWIGEYLVYLEHEGTGELQRTKRFLYRFLEYIRTRYDGNDQVSILVSRDTKAFLKWLHDKESDGGCNYSVSYVNSHHVEVGLFLKWLGIRAPLLLPNNPIKGVSMVRAKPEPEAKALLPRQITSLLNIADRLPILHTRKNARPYRDRAIIYVLLDSGLRRHELTGVDLVQLIPYDVEQLKNARRVKLIRVRGKRKTERTVYLSAEGRSAVVDYLEKERHLDDYPGATALFLSSGPSQDKRLHVRTINKIVEQVGRWHDAAFPDPDRSIAPLSPHDLRHTCASELRRNNPKMTDEDLMIYMGWVDKDQLLRYTKAKEEVISWFVEQSSQGRK</sequence>
<evidence type="ECO:0000313" key="5">
    <source>
        <dbReference type="EMBL" id="MFC5402274.1"/>
    </source>
</evidence>
<dbReference type="RefSeq" id="WP_378130577.1">
    <property type="nucleotide sequence ID" value="NZ_JBHSMI010000011.1"/>
</dbReference>
<dbReference type="SUPFAM" id="SSF56349">
    <property type="entry name" value="DNA breaking-rejoining enzymes"/>
    <property type="match status" value="1"/>
</dbReference>
<dbReference type="PANTHER" id="PTHR30349:SF41">
    <property type="entry name" value="INTEGRASE_RECOMBINASE PROTEIN MJ0367-RELATED"/>
    <property type="match status" value="1"/>
</dbReference>
<dbReference type="EMBL" id="JBHSMI010000011">
    <property type="protein sequence ID" value="MFC5402274.1"/>
    <property type="molecule type" value="Genomic_DNA"/>
</dbReference>
<dbReference type="InterPro" id="IPR011010">
    <property type="entry name" value="DNA_brk_join_enz"/>
</dbReference>
<organism evidence="5 6">
    <name type="scientific">Cohnella soli</name>
    <dbReference type="NCBI Taxonomy" id="425005"/>
    <lineage>
        <taxon>Bacteria</taxon>
        <taxon>Bacillati</taxon>
        <taxon>Bacillota</taxon>
        <taxon>Bacilli</taxon>
        <taxon>Bacillales</taxon>
        <taxon>Paenibacillaceae</taxon>
        <taxon>Cohnella</taxon>
    </lineage>
</organism>
<dbReference type="InterPro" id="IPR013762">
    <property type="entry name" value="Integrase-like_cat_sf"/>
</dbReference>
<proteinExistence type="inferred from homology"/>
<dbReference type="InterPro" id="IPR002104">
    <property type="entry name" value="Integrase_catalytic"/>
</dbReference>
<comment type="caution">
    <text evidence="5">The sequence shown here is derived from an EMBL/GenBank/DDBJ whole genome shotgun (WGS) entry which is preliminary data.</text>
</comment>
<dbReference type="Proteomes" id="UP001596113">
    <property type="component" value="Unassembled WGS sequence"/>
</dbReference>